<dbReference type="InterPro" id="IPR036397">
    <property type="entry name" value="RNaseH_sf"/>
</dbReference>
<proteinExistence type="predicted"/>
<organism evidence="3 4">
    <name type="scientific">Dongia soli</name>
    <dbReference type="NCBI Taxonomy" id="600628"/>
    <lineage>
        <taxon>Bacteria</taxon>
        <taxon>Pseudomonadati</taxon>
        <taxon>Pseudomonadota</taxon>
        <taxon>Alphaproteobacteria</taxon>
        <taxon>Rhodospirillales</taxon>
        <taxon>Dongiaceae</taxon>
        <taxon>Dongia</taxon>
    </lineage>
</organism>
<gene>
    <name evidence="3" type="ORF">SMD27_21270</name>
</gene>
<protein>
    <recommendedName>
        <fullName evidence="2">Integrase catalytic domain-containing protein</fullName>
    </recommendedName>
</protein>
<dbReference type="EMBL" id="JAXCLW010000009">
    <property type="protein sequence ID" value="MDY0885387.1"/>
    <property type="molecule type" value="Genomic_DNA"/>
</dbReference>
<dbReference type="InterPro" id="IPR012337">
    <property type="entry name" value="RNaseH-like_sf"/>
</dbReference>
<reference evidence="3 4" key="1">
    <citation type="journal article" date="2016" name="Antonie Van Leeuwenhoek">
        <title>Dongia soli sp. nov., isolated from soil from Dokdo, Korea.</title>
        <authorList>
            <person name="Kim D.U."/>
            <person name="Lee H."/>
            <person name="Kim H."/>
            <person name="Kim S.G."/>
            <person name="Ka J.O."/>
        </authorList>
    </citation>
    <scope>NUCLEOTIDE SEQUENCE [LARGE SCALE GENOMIC DNA]</scope>
    <source>
        <strain evidence="3 4">D78</strain>
    </source>
</reference>
<dbReference type="Proteomes" id="UP001279642">
    <property type="component" value="Unassembled WGS sequence"/>
</dbReference>
<name>A0ABU5EGK7_9PROT</name>
<dbReference type="PROSITE" id="PS50994">
    <property type="entry name" value="INTEGRASE"/>
    <property type="match status" value="1"/>
</dbReference>
<evidence type="ECO:0000313" key="3">
    <source>
        <dbReference type="EMBL" id="MDY0885387.1"/>
    </source>
</evidence>
<evidence type="ECO:0000256" key="1">
    <source>
        <dbReference type="SAM" id="MobiDB-lite"/>
    </source>
</evidence>
<dbReference type="SUPFAM" id="SSF53098">
    <property type="entry name" value="Ribonuclease H-like"/>
    <property type="match status" value="1"/>
</dbReference>
<dbReference type="Gene3D" id="3.30.420.10">
    <property type="entry name" value="Ribonuclease H-like superfamily/Ribonuclease H"/>
    <property type="match status" value="1"/>
</dbReference>
<feature type="domain" description="Integrase catalytic" evidence="2">
    <location>
        <begin position="273"/>
        <end position="484"/>
    </location>
</feature>
<evidence type="ECO:0000313" key="4">
    <source>
        <dbReference type="Proteomes" id="UP001279642"/>
    </source>
</evidence>
<evidence type="ECO:0000259" key="2">
    <source>
        <dbReference type="PROSITE" id="PS50994"/>
    </source>
</evidence>
<dbReference type="RefSeq" id="WP_320510459.1">
    <property type="nucleotide sequence ID" value="NZ_JAXCLW010000009.1"/>
</dbReference>
<sequence length="764" mass="86743">MGVRFAFVPHALYNIHKIRHQYLEAFDNSHATDEFGRPAVVEDIYVFHNLRQNVRCTYRESEIRSLLGQKQIIRVSLDARSIAQVAATRSREKKLTHEDLSEANDRAAIKAYYVRAFDKSPVSKSTTSLRSFIAKISRDPEAQEFTWTPSAGTLRRALAEGEAGFRRKAFYQRKHLTLSAKRRGRFDEIIQRCIAWYWSDFYRSRDEAYARFQRYLQLYRALLRGHNTTNEVACSLLSYSAFCRRIARSGCYETERVKYGERAARAKFLGTTLSWTPTRILQYVLFDHTSVDTICVLDTKSLLPLGRPTFVAALDAFTRSVLGCFVTFEPPSLYTISACFKQAVLPKDDFLATVPHLKNSWDNHGKPQYVVVDNAWETVGKSFQDGVIDFGVDVIWAPIKTPEYKIYVERFFETLNLILFHRISGGIPYPPHTLRKLGFDPAKTAVLTLETLWELILEAIVDNYHITVHDGINMQPNLAWKIGARATGITVFADDPDRLDAFFGMTVSDITVRRSGVRHFGLKYHDEDVVTQLLHDNAAYQVGRNPARGSNQFKTKFTINPADIGGMNVWSIARQEYVRLKCTDEKYANGLPLAVHRQVRQYANERNNEYRTEKDRLAALNQLRAHAETHDPKLRMRSRRKELQLRNGALSTPYKGGVPLLTVPASTSGMGAYFIATDVMAGDRQDGGKPLRQSRRGGKAATEKAAGTRAANQEKERRIGEITPPPTGDQSSPVARLDKVSKDVVDMFSSEDPASIRSSWTNEK</sequence>
<dbReference type="InterPro" id="IPR001584">
    <property type="entry name" value="Integrase_cat-core"/>
</dbReference>
<comment type="caution">
    <text evidence="3">The sequence shown here is derived from an EMBL/GenBank/DDBJ whole genome shotgun (WGS) entry which is preliminary data.</text>
</comment>
<keyword evidence="4" id="KW-1185">Reference proteome</keyword>
<feature type="region of interest" description="Disordered" evidence="1">
    <location>
        <begin position="682"/>
        <end position="735"/>
    </location>
</feature>
<accession>A0ABU5EGK7</accession>
<feature type="compositionally biased region" description="Low complexity" evidence="1">
    <location>
        <begin position="699"/>
        <end position="711"/>
    </location>
</feature>